<evidence type="ECO:0000313" key="3">
    <source>
        <dbReference type="EMBL" id="THF80755.1"/>
    </source>
</evidence>
<sequence length="175" mass="19078">MSPWNKHPFALGSALLRGAAGIVLVLGAFILSGRQTAAEGIVPSVAQWTPIEIELVSEQEYDNPYTDVDVSAIFSGPDHIVMEMPGYWDGADRWKVRFSPPANGLTRPSARMPPMRGCTDKREHSPRRPTQGVSPSTSMDLSSPRPTIVTWSTMTARRSSGLEIRIGWGCPEGSN</sequence>
<evidence type="ECO:0000256" key="1">
    <source>
        <dbReference type="SAM" id="MobiDB-lite"/>
    </source>
</evidence>
<reference evidence="3 4" key="1">
    <citation type="submission" date="2019-04" db="EMBL/GenBank/DDBJ databases">
        <title>Cohnella sp. nov. isolated from preserved vegetables.</title>
        <authorList>
            <person name="Lin S.-Y."/>
            <person name="Hung M.-H."/>
            <person name="Young C.-C."/>
        </authorList>
    </citation>
    <scope>NUCLEOTIDE SEQUENCE [LARGE SCALE GENOMIC DNA]</scope>
    <source>
        <strain evidence="3 4">CC-MHH1044</strain>
    </source>
</reference>
<protein>
    <submittedName>
        <fullName evidence="3">DUF5060 domain-containing protein</fullName>
    </submittedName>
</protein>
<evidence type="ECO:0000313" key="4">
    <source>
        <dbReference type="Proteomes" id="UP000310636"/>
    </source>
</evidence>
<evidence type="ECO:0000259" key="2">
    <source>
        <dbReference type="Pfam" id="PF16586"/>
    </source>
</evidence>
<dbReference type="Proteomes" id="UP000310636">
    <property type="component" value="Unassembled WGS sequence"/>
</dbReference>
<dbReference type="EMBL" id="SSOB01000010">
    <property type="protein sequence ID" value="THF80755.1"/>
    <property type="molecule type" value="Genomic_DNA"/>
</dbReference>
<dbReference type="Gene3D" id="2.60.40.10">
    <property type="entry name" value="Immunoglobulins"/>
    <property type="match status" value="1"/>
</dbReference>
<accession>A0A4S4BZN7</accession>
<dbReference type="OrthoDB" id="127163at2"/>
<name>A0A4S4BZN7_9BACL</name>
<dbReference type="AlphaFoldDB" id="A0A4S4BZN7"/>
<feature type="compositionally biased region" description="Polar residues" evidence="1">
    <location>
        <begin position="131"/>
        <end position="145"/>
    </location>
</feature>
<comment type="caution">
    <text evidence="3">The sequence shown here is derived from an EMBL/GenBank/DDBJ whole genome shotgun (WGS) entry which is preliminary data.</text>
</comment>
<gene>
    <name evidence="3" type="ORF">E6C55_09730</name>
</gene>
<dbReference type="InterPro" id="IPR032260">
    <property type="entry name" value="DUF5060"/>
</dbReference>
<feature type="region of interest" description="Disordered" evidence="1">
    <location>
        <begin position="100"/>
        <end position="145"/>
    </location>
</feature>
<proteinExistence type="predicted"/>
<keyword evidence="4" id="KW-1185">Reference proteome</keyword>
<organism evidence="3 4">
    <name type="scientific">Cohnella fermenti</name>
    <dbReference type="NCBI Taxonomy" id="2565925"/>
    <lineage>
        <taxon>Bacteria</taxon>
        <taxon>Bacillati</taxon>
        <taxon>Bacillota</taxon>
        <taxon>Bacilli</taxon>
        <taxon>Bacillales</taxon>
        <taxon>Paenibacillaceae</taxon>
        <taxon>Cohnella</taxon>
    </lineage>
</organism>
<dbReference type="Pfam" id="PF16586">
    <property type="entry name" value="DUF5060"/>
    <property type="match status" value="1"/>
</dbReference>
<dbReference type="InterPro" id="IPR013783">
    <property type="entry name" value="Ig-like_fold"/>
</dbReference>
<feature type="domain" description="DUF5060" evidence="2">
    <location>
        <begin position="45"/>
        <end position="104"/>
    </location>
</feature>